<comment type="caution">
    <text evidence="1">The sequence shown here is derived from an EMBL/GenBank/DDBJ whole genome shotgun (WGS) entry which is preliminary data.</text>
</comment>
<gene>
    <name evidence="1" type="ORF">EYF80_004238</name>
</gene>
<dbReference type="Proteomes" id="UP000314294">
    <property type="component" value="Unassembled WGS sequence"/>
</dbReference>
<sequence>MLLGGEGDLSLVSFHLDLIVAALGLQSLPAQHLLSVEEPLLLPEDVAVTTQLAVSCVEAPGCFLFPPRLSMSLNKSARVVFLIGRGLLANLWPHSGQAHARCFLSSLSRRPRMHCVQKLCPQERVAGFLKSSPQI</sequence>
<name>A0A4Z2J5D4_9TELE</name>
<dbReference type="AlphaFoldDB" id="A0A4Z2J5D4"/>
<proteinExistence type="predicted"/>
<dbReference type="EMBL" id="SRLO01000020">
    <property type="protein sequence ID" value="TNN85605.1"/>
    <property type="molecule type" value="Genomic_DNA"/>
</dbReference>
<evidence type="ECO:0000313" key="2">
    <source>
        <dbReference type="Proteomes" id="UP000314294"/>
    </source>
</evidence>
<reference evidence="1 2" key="1">
    <citation type="submission" date="2019-03" db="EMBL/GenBank/DDBJ databases">
        <title>First draft genome of Liparis tanakae, snailfish: a comprehensive survey of snailfish specific genes.</title>
        <authorList>
            <person name="Kim W."/>
            <person name="Song I."/>
            <person name="Jeong J.-H."/>
            <person name="Kim D."/>
            <person name="Kim S."/>
            <person name="Ryu S."/>
            <person name="Song J.Y."/>
            <person name="Lee S.K."/>
        </authorList>
    </citation>
    <scope>NUCLEOTIDE SEQUENCE [LARGE SCALE GENOMIC DNA]</scope>
    <source>
        <tissue evidence="1">Muscle</tissue>
    </source>
</reference>
<organism evidence="1 2">
    <name type="scientific">Liparis tanakae</name>
    <name type="common">Tanaka's snailfish</name>
    <dbReference type="NCBI Taxonomy" id="230148"/>
    <lineage>
        <taxon>Eukaryota</taxon>
        <taxon>Metazoa</taxon>
        <taxon>Chordata</taxon>
        <taxon>Craniata</taxon>
        <taxon>Vertebrata</taxon>
        <taxon>Euteleostomi</taxon>
        <taxon>Actinopterygii</taxon>
        <taxon>Neopterygii</taxon>
        <taxon>Teleostei</taxon>
        <taxon>Neoteleostei</taxon>
        <taxon>Acanthomorphata</taxon>
        <taxon>Eupercaria</taxon>
        <taxon>Perciformes</taxon>
        <taxon>Cottioidei</taxon>
        <taxon>Cottales</taxon>
        <taxon>Liparidae</taxon>
        <taxon>Liparis</taxon>
    </lineage>
</organism>
<keyword evidence="2" id="KW-1185">Reference proteome</keyword>
<accession>A0A4Z2J5D4</accession>
<protein>
    <submittedName>
        <fullName evidence="1">Uncharacterized protein</fullName>
    </submittedName>
</protein>
<evidence type="ECO:0000313" key="1">
    <source>
        <dbReference type="EMBL" id="TNN85605.1"/>
    </source>
</evidence>